<gene>
    <name evidence="2" type="ORF">EREL_059</name>
</gene>
<evidence type="ECO:0000313" key="1">
    <source>
        <dbReference type="EMBL" id="AIS92058.1"/>
    </source>
</evidence>
<evidence type="ECO:0000313" key="5">
    <source>
        <dbReference type="EMBL" id="ARX71788.1"/>
    </source>
</evidence>
<protein>
    <submittedName>
        <fullName evidence="1">Uncharacterized protein</fullName>
    </submittedName>
</protein>
<dbReference type="EMBL" id="KX859079">
    <property type="protein sequence ID" value="ARX71398.1"/>
    <property type="molecule type" value="Genomic_DNA"/>
</dbReference>
<organism evidence="1 6">
    <name type="scientific">Erinnyis ello granulovirus</name>
    <dbReference type="NCBI Taxonomy" id="307444"/>
    <lineage>
        <taxon>Viruses</taxon>
        <taxon>Viruses incertae sedis</taxon>
        <taxon>Naldaviricetes</taxon>
        <taxon>Lefavirales</taxon>
        <taxon>Baculoviridae</taxon>
        <taxon>Betabaculovirus</taxon>
        <taxon>Betabaculovirus erellonis</taxon>
    </lineage>
</organism>
<proteinExistence type="predicted"/>
<name>A0A097DAP9_9BBAC</name>
<dbReference type="EMBL" id="KX859082">
    <property type="protein sequence ID" value="ARX71788.1"/>
    <property type="molecule type" value="Genomic_DNA"/>
</dbReference>
<dbReference type="EMBL" id="KX859081">
    <property type="protein sequence ID" value="ARX71658.1"/>
    <property type="molecule type" value="Genomic_DNA"/>
</dbReference>
<dbReference type="RefSeq" id="YP_009091898.1">
    <property type="nucleotide sequence ID" value="NC_025257.1"/>
</dbReference>
<reference evidence="2" key="3">
    <citation type="submission" date="2016-09" db="EMBL/GenBank/DDBJ databases">
        <title>Genome-wide Diversity of Wild Populations of Erinnyis ello granulovirus (ErelGV).</title>
        <authorList>
            <person name="Brito A.F."/>
            <person name="Melo F.L."/>
            <person name="Ardisson-Araujo D.M.P."/>
            <person name="Sihler W."/>
            <person name="Souza M.L."/>
            <person name="Ribeiro B.M."/>
        </authorList>
    </citation>
    <scope>NUCLEOTIDE SEQUENCE</scope>
    <source>
        <strain evidence="5">ErelGV-00</strain>
        <strain evidence="2">ErelGV-94</strain>
        <strain evidence="3">ErelGV-98</strain>
        <strain evidence="4">ErelGV-99</strain>
    </source>
</reference>
<dbReference type="Proteomes" id="UP000201628">
    <property type="component" value="Segment"/>
</dbReference>
<evidence type="ECO:0000313" key="2">
    <source>
        <dbReference type="EMBL" id="ARX71398.1"/>
    </source>
</evidence>
<dbReference type="KEGG" id="vg:20712805"/>
<dbReference type="EMBL" id="KX859080">
    <property type="protein sequence ID" value="ARX71528.1"/>
    <property type="molecule type" value="Genomic_DNA"/>
</dbReference>
<evidence type="ECO:0000313" key="4">
    <source>
        <dbReference type="EMBL" id="ARX71658.1"/>
    </source>
</evidence>
<dbReference type="EMBL" id="KJ406702">
    <property type="protein sequence ID" value="AIS92058.1"/>
    <property type="molecule type" value="Genomic_DNA"/>
</dbReference>
<evidence type="ECO:0000313" key="3">
    <source>
        <dbReference type="EMBL" id="ARX71528.1"/>
    </source>
</evidence>
<sequence length="57" mass="6920">MNTTSIMYQQHSTYTTKNQFIFMCCKFVTHRLQKITSYSCDEHEYTDQKVCENFFAF</sequence>
<accession>A0A097DAP9</accession>
<keyword evidence="6" id="KW-1185">Reference proteome</keyword>
<reference evidence="1" key="2">
    <citation type="submission" date="2014-02" db="EMBL/GenBank/DDBJ databases">
        <authorList>
            <person name="Ardisson-Araujo D.M.P."/>
            <person name="Melo F.L."/>
            <person name="Andrade M.S."/>
            <person name="Sihler W."/>
            <person name="Bao S.N."/>
            <person name="Ribeiro B.M."/>
            <person name="Souza M.L."/>
        </authorList>
    </citation>
    <scope>NUCLEOTIDE SEQUENCE</scope>
    <source>
        <strain evidence="1">S86</strain>
    </source>
</reference>
<reference evidence="1 6" key="1">
    <citation type="journal article" date="2014" name="BMC Genomics">
        <title>Genome sequence of Erinnyis ello granulovirus (ErelGV), a natural cassava hornworm pesticide and the first sequenced sphingid-infecting betabaculovirus.</title>
        <authorList>
            <person name="Ardisson-Araujo D.M."/>
            <person name="de Melo F.L."/>
            <person name="Andrade M.D."/>
            <person name="Sihler W."/>
            <person name="Bao S.N."/>
            <person name="Ribeiro B.M."/>
            <person name="de Souza M.L."/>
        </authorList>
    </citation>
    <scope>NUCLEOTIDE SEQUENCE [LARGE SCALE GENOMIC DNA]</scope>
    <source>
        <strain evidence="1">S86</strain>
    </source>
</reference>
<evidence type="ECO:0000313" key="6">
    <source>
        <dbReference type="Proteomes" id="UP000201628"/>
    </source>
</evidence>